<dbReference type="EMBL" id="CM009753">
    <property type="protein sequence ID" value="PUZ53106.1"/>
    <property type="molecule type" value="Genomic_DNA"/>
</dbReference>
<dbReference type="PANTHER" id="PTHR14155">
    <property type="entry name" value="RING FINGER DOMAIN-CONTAINING"/>
    <property type="match status" value="1"/>
</dbReference>
<dbReference type="InterPro" id="IPR001841">
    <property type="entry name" value="Znf_RING"/>
</dbReference>
<dbReference type="PANTHER" id="PTHR14155:SF604">
    <property type="entry name" value="RING-TYPE DOMAIN-CONTAINING PROTEIN"/>
    <property type="match status" value="1"/>
</dbReference>
<evidence type="ECO:0000256" key="2">
    <source>
        <dbReference type="ARBA" id="ARBA00012483"/>
    </source>
</evidence>
<dbReference type="Gramene" id="PUZ53106">
    <property type="protein sequence ID" value="PUZ53106"/>
    <property type="gene ID" value="GQ55_5G027700"/>
</dbReference>
<proteinExistence type="inferred from homology"/>
<gene>
    <name evidence="10" type="ORF">GQ55_5G027700</name>
</gene>
<protein>
    <recommendedName>
        <fullName evidence="2">RING-type E3 ubiquitin transferase</fullName>
        <ecNumber evidence="2">2.3.2.27</ecNumber>
    </recommendedName>
</protein>
<accession>A0A2T7DBZ8</accession>
<keyword evidence="3" id="KW-0479">Metal-binding</keyword>
<evidence type="ECO:0000256" key="4">
    <source>
        <dbReference type="ARBA" id="ARBA00022771"/>
    </source>
</evidence>
<dbReference type="InterPro" id="IPR053238">
    <property type="entry name" value="RING-H2_zinc_finger"/>
</dbReference>
<comment type="catalytic activity">
    <reaction evidence="1">
        <text>S-ubiquitinyl-[E2 ubiquitin-conjugating enzyme]-L-cysteine + [acceptor protein]-L-lysine = [E2 ubiquitin-conjugating enzyme]-L-cysteine + N(6)-ubiquitinyl-[acceptor protein]-L-lysine.</text>
        <dbReference type="EC" id="2.3.2.27"/>
    </reaction>
</comment>
<name>A0A2T7DBZ8_9POAL</name>
<dbReference type="SUPFAM" id="SSF57850">
    <property type="entry name" value="RING/U-box"/>
    <property type="match status" value="1"/>
</dbReference>
<dbReference type="OrthoDB" id="590840at2759"/>
<keyword evidence="11" id="KW-1185">Reference proteome</keyword>
<sequence>MAVEAVSKTSPNAAASKIYIFGAPAVMQLKQLALLASYSIGRTSSLPPAGVDRSAMESRGKNGSPLIMRRVEATTRCLGSPPRTKGSGGGDGGEPEFSVQLRCIVTKYIRAGRGRGQRRVRDYRGGGAEASFVATCPEDVPGDEDGVRGVLRRLLRAIRPLRYLDLTDDEWEAILPEDVVPKLADLARGRGDGGLVVHLAVDRHVRYSAPRVLMTGCKEAAEGKDGGCSICFEALREAVAGKGVPVELPGCAHVFHRRCISKWFVEKPTCPLCRGNVTKHLDPELRKHLAEFDGDDPDPPTVLDDSPGNIVAAPPGM</sequence>
<organism evidence="10 11">
    <name type="scientific">Panicum hallii var. hallii</name>
    <dbReference type="NCBI Taxonomy" id="1504633"/>
    <lineage>
        <taxon>Eukaryota</taxon>
        <taxon>Viridiplantae</taxon>
        <taxon>Streptophyta</taxon>
        <taxon>Embryophyta</taxon>
        <taxon>Tracheophyta</taxon>
        <taxon>Spermatophyta</taxon>
        <taxon>Magnoliopsida</taxon>
        <taxon>Liliopsida</taxon>
        <taxon>Poales</taxon>
        <taxon>Poaceae</taxon>
        <taxon>PACMAD clade</taxon>
        <taxon>Panicoideae</taxon>
        <taxon>Panicodae</taxon>
        <taxon>Paniceae</taxon>
        <taxon>Panicinae</taxon>
        <taxon>Panicum</taxon>
        <taxon>Panicum sect. Panicum</taxon>
    </lineage>
</organism>
<keyword evidence="4 7" id="KW-0863">Zinc-finger</keyword>
<evidence type="ECO:0000256" key="5">
    <source>
        <dbReference type="ARBA" id="ARBA00022833"/>
    </source>
</evidence>
<evidence type="ECO:0000313" key="10">
    <source>
        <dbReference type="EMBL" id="PUZ53106.1"/>
    </source>
</evidence>
<dbReference type="SMART" id="SM00184">
    <property type="entry name" value="RING"/>
    <property type="match status" value="1"/>
</dbReference>
<feature type="region of interest" description="Disordered" evidence="8">
    <location>
        <begin position="290"/>
        <end position="317"/>
    </location>
</feature>
<evidence type="ECO:0000313" key="11">
    <source>
        <dbReference type="Proteomes" id="UP000244336"/>
    </source>
</evidence>
<evidence type="ECO:0000256" key="3">
    <source>
        <dbReference type="ARBA" id="ARBA00022723"/>
    </source>
</evidence>
<feature type="domain" description="RING-type" evidence="9">
    <location>
        <begin position="228"/>
        <end position="274"/>
    </location>
</feature>
<evidence type="ECO:0000256" key="6">
    <source>
        <dbReference type="ARBA" id="ARBA00024209"/>
    </source>
</evidence>
<dbReference type="InterPro" id="IPR013083">
    <property type="entry name" value="Znf_RING/FYVE/PHD"/>
</dbReference>
<dbReference type="PROSITE" id="PS50089">
    <property type="entry name" value="ZF_RING_2"/>
    <property type="match status" value="1"/>
</dbReference>
<dbReference type="Proteomes" id="UP000244336">
    <property type="component" value="Chromosome 5"/>
</dbReference>
<dbReference type="Pfam" id="PF13639">
    <property type="entry name" value="zf-RING_2"/>
    <property type="match status" value="1"/>
</dbReference>
<evidence type="ECO:0000256" key="7">
    <source>
        <dbReference type="PROSITE-ProRule" id="PRU00175"/>
    </source>
</evidence>
<dbReference type="GO" id="GO:0008270">
    <property type="term" value="F:zinc ion binding"/>
    <property type="evidence" value="ECO:0007669"/>
    <property type="project" value="UniProtKB-KW"/>
</dbReference>
<evidence type="ECO:0000256" key="1">
    <source>
        <dbReference type="ARBA" id="ARBA00000900"/>
    </source>
</evidence>
<dbReference type="EC" id="2.3.2.27" evidence="2"/>
<comment type="similarity">
    <text evidence="6">Belongs to the RING-type zinc finger family. ATL subfamily.</text>
</comment>
<reference evidence="10 11" key="1">
    <citation type="submission" date="2018-04" db="EMBL/GenBank/DDBJ databases">
        <title>WGS assembly of Panicum hallii var. hallii HAL2.</title>
        <authorList>
            <person name="Lovell J."/>
            <person name="Jenkins J."/>
            <person name="Lowry D."/>
            <person name="Mamidi S."/>
            <person name="Sreedasyam A."/>
            <person name="Weng X."/>
            <person name="Barry K."/>
            <person name="Bonette J."/>
            <person name="Campitelli B."/>
            <person name="Daum C."/>
            <person name="Gordon S."/>
            <person name="Gould B."/>
            <person name="Lipzen A."/>
            <person name="MacQueen A."/>
            <person name="Palacio-Mejia J."/>
            <person name="Plott C."/>
            <person name="Shakirov E."/>
            <person name="Shu S."/>
            <person name="Yoshinaga Y."/>
            <person name="Zane M."/>
            <person name="Rokhsar D."/>
            <person name="Grimwood J."/>
            <person name="Schmutz J."/>
            <person name="Juenger T."/>
        </authorList>
    </citation>
    <scope>NUCLEOTIDE SEQUENCE [LARGE SCALE GENOMIC DNA]</scope>
    <source>
        <strain evidence="11">cv. HAL2</strain>
    </source>
</reference>
<evidence type="ECO:0000256" key="8">
    <source>
        <dbReference type="SAM" id="MobiDB-lite"/>
    </source>
</evidence>
<evidence type="ECO:0000259" key="9">
    <source>
        <dbReference type="PROSITE" id="PS50089"/>
    </source>
</evidence>
<dbReference type="AlphaFoldDB" id="A0A2T7DBZ8"/>
<dbReference type="GO" id="GO:0061630">
    <property type="term" value="F:ubiquitin protein ligase activity"/>
    <property type="evidence" value="ECO:0007669"/>
    <property type="project" value="UniProtKB-EC"/>
</dbReference>
<dbReference type="Gene3D" id="3.30.40.10">
    <property type="entry name" value="Zinc/RING finger domain, C3HC4 (zinc finger)"/>
    <property type="match status" value="1"/>
</dbReference>
<keyword evidence="5" id="KW-0862">Zinc</keyword>